<dbReference type="PANTHER" id="PTHR33096:SF1">
    <property type="entry name" value="CXC1-LIKE CYSTEINE CLUSTER ASSOCIATED WITH KDZ TRANSPOSASES DOMAIN-CONTAINING PROTEIN"/>
    <property type="match status" value="1"/>
</dbReference>
<dbReference type="RefSeq" id="XP_066614051.1">
    <property type="nucleotide sequence ID" value="XM_066757667.1"/>
</dbReference>
<keyword evidence="4" id="KW-1185">Reference proteome</keyword>
<protein>
    <recommendedName>
        <fullName evidence="2">CxC1-like cysteine cluster associated with KDZ transposases domain-containing protein</fullName>
    </recommendedName>
</protein>
<feature type="domain" description="CxC1-like cysteine cluster associated with KDZ transposases" evidence="2">
    <location>
        <begin position="41"/>
        <end position="132"/>
    </location>
</feature>
<accession>A0ABR3BSE1</accession>
<sequence>MTNKHNNWAAVRDSMFLAYMAYEEESKGFQTPAFGKEALDLQACTCNGLRSYSREITLVSLDKQVKQSVSFCLSCTTSEPVRLLQMGFVAASPLRPTIAFSLSLLQFLQTLWKVSPLGIDANSEALWIYHGQRGGVYLAERSLKGRRPGPLVRSALGIYRDIQFQKETLVEQALDSSLRDVHASLCPTCFGPRESTDLPHTAKDVYMAVDANFTHSRLKSSAKYDFANIIPPSFLSKSHVSHAAKQYEESGAEKIRVGKDSSACSDNWKAKDGGQKEGNYKTDTGFVAIVCRHNCCHKMVNLYQTGEKMFYPLSLIQYILFDVDPTVRVGLLYDIGCNFESHLRLRNFLAEELDDRPKTGPTSVDEVAVQEYGDDTHTKYERVERGWEEGIVRREIGERMEDQKKTQEDEGQIEASVERRRKYEKLGELLSLWDRVKGISKELKSSVAPGSEKLKDAERLLENLLNKEKECGGDLEKMARELTNGKVSAEELVYLCKLHAAKCALRRERDIQLSASRPKRETKMGMRLSVGQRLLQRIEKGAKGRGTHQNAAVRTFNAAVLEYSAFLARTPQSSTSNGHKAPSALNGWKDVAKMKDDDVSWRDVVWQTLSGKEWGKNEDCQKGMTALLERDRCQEELALLQVELARLIRWSDRTFKTLESSIQAWEKKVTERKAWCEEYGKAVEEGDVERRNELDRVVPVKGYTAYPDANVLDVFKGVVYLLKKRLEEHRQLEQRWVADGLSFLWDTHMVPKKFRQDQGLQRQYQDLHHRALAVHHEPHYEATLPTSGDSDVERDDVSWYNSDSDDEGGEDEEEQYAEDEEQRGERLVEGATTLESPMEIDEPEALAAESSMSYGRVGNAGLGYD</sequence>
<feature type="region of interest" description="Disordered" evidence="1">
    <location>
        <begin position="779"/>
        <end position="865"/>
    </location>
</feature>
<evidence type="ECO:0000259" key="2">
    <source>
        <dbReference type="Pfam" id="PF18802"/>
    </source>
</evidence>
<dbReference type="EMBL" id="ATAM02000005">
    <property type="protein sequence ID" value="KAL0249864.1"/>
    <property type="molecule type" value="Genomic_DNA"/>
</dbReference>
<dbReference type="PANTHER" id="PTHR33096">
    <property type="entry name" value="CXC2 DOMAIN-CONTAINING PROTEIN"/>
    <property type="match status" value="1"/>
</dbReference>
<gene>
    <name evidence="3" type="ORF">I308_103167</name>
</gene>
<name>A0ABR3BSE1_9TREE</name>
<dbReference type="Pfam" id="PF18802">
    <property type="entry name" value="CxC1"/>
    <property type="match status" value="1"/>
</dbReference>
<proteinExistence type="predicted"/>
<evidence type="ECO:0000256" key="1">
    <source>
        <dbReference type="SAM" id="MobiDB-lite"/>
    </source>
</evidence>
<dbReference type="InterPro" id="IPR041320">
    <property type="entry name" value="CxC1"/>
</dbReference>
<organism evidence="3 4">
    <name type="scientific">Cryptococcus tetragattii IND107</name>
    <dbReference type="NCBI Taxonomy" id="1296105"/>
    <lineage>
        <taxon>Eukaryota</taxon>
        <taxon>Fungi</taxon>
        <taxon>Dikarya</taxon>
        <taxon>Basidiomycota</taxon>
        <taxon>Agaricomycotina</taxon>
        <taxon>Tremellomycetes</taxon>
        <taxon>Tremellales</taxon>
        <taxon>Cryptococcaceae</taxon>
        <taxon>Cryptococcus</taxon>
        <taxon>Cryptococcus gattii species complex</taxon>
    </lineage>
</organism>
<dbReference type="InterPro" id="IPR040521">
    <property type="entry name" value="KDZ"/>
</dbReference>
<comment type="caution">
    <text evidence="3">The sequence shown here is derived from an EMBL/GenBank/DDBJ whole genome shotgun (WGS) entry which is preliminary data.</text>
</comment>
<dbReference type="GeneID" id="91990023"/>
<evidence type="ECO:0000313" key="4">
    <source>
        <dbReference type="Proteomes" id="UP000054399"/>
    </source>
</evidence>
<feature type="compositionally biased region" description="Acidic residues" evidence="1">
    <location>
        <begin position="803"/>
        <end position="822"/>
    </location>
</feature>
<reference evidence="3" key="1">
    <citation type="submission" date="2015-01" db="EMBL/GenBank/DDBJ databases">
        <authorList>
            <consortium name="The Broad Institute Genomics Platform"/>
            <person name="Cuomo C."/>
            <person name="Litvintseva A."/>
            <person name="Chen Y."/>
            <person name="Heitman J."/>
            <person name="Sun S."/>
            <person name="Springer D."/>
            <person name="Dromer F."/>
            <person name="Young S."/>
            <person name="Zeng Q."/>
            <person name="Gargeya S."/>
            <person name="Abouelleil A."/>
            <person name="Alvarado L."/>
            <person name="Chapman S.B."/>
            <person name="Gainer-Dewar J."/>
            <person name="Goldberg J."/>
            <person name="Griggs A."/>
            <person name="Gujja S."/>
            <person name="Hansen M."/>
            <person name="Howarth C."/>
            <person name="Imamovic A."/>
            <person name="Larimer J."/>
            <person name="Murphy C."/>
            <person name="Naylor J."/>
            <person name="Pearson M."/>
            <person name="Priest M."/>
            <person name="Roberts A."/>
            <person name="Saif S."/>
            <person name="Shea T."/>
            <person name="Sykes S."/>
            <person name="Wortman J."/>
            <person name="Nusbaum C."/>
            <person name="Birren B."/>
        </authorList>
    </citation>
    <scope>NUCLEOTIDE SEQUENCE</scope>
    <source>
        <strain evidence="3">IND107</strain>
    </source>
</reference>
<dbReference type="Proteomes" id="UP000054399">
    <property type="component" value="Unassembled WGS sequence"/>
</dbReference>
<reference evidence="3" key="2">
    <citation type="submission" date="2024-01" db="EMBL/GenBank/DDBJ databases">
        <title>Comparative genomics of Cryptococcus and Kwoniella reveals pathogenesis evolution and contrasting modes of karyotype evolution via chromosome fusion or intercentromeric recombination.</title>
        <authorList>
            <person name="Coelho M.A."/>
            <person name="David-Palma M."/>
            <person name="Shea T."/>
            <person name="Bowers K."/>
            <person name="Mcginley-Smith S."/>
            <person name="Mohammad A.W."/>
            <person name="Gnirke A."/>
            <person name="Yurkov A.M."/>
            <person name="Nowrousian M."/>
            <person name="Sun S."/>
            <person name="Cuomo C.A."/>
            <person name="Heitman J."/>
        </authorList>
    </citation>
    <scope>NUCLEOTIDE SEQUENCE</scope>
    <source>
        <strain evidence="3">IND107</strain>
    </source>
</reference>
<evidence type="ECO:0000313" key="3">
    <source>
        <dbReference type="EMBL" id="KAL0249864.1"/>
    </source>
</evidence>
<dbReference type="Pfam" id="PF18758">
    <property type="entry name" value="KDZ"/>
    <property type="match status" value="1"/>
</dbReference>